<dbReference type="Proteomes" id="UP001149954">
    <property type="component" value="Unassembled WGS sequence"/>
</dbReference>
<keyword evidence="1" id="KW-0472">Membrane</keyword>
<gene>
    <name evidence="2" type="ORF">N7463_001606</name>
</gene>
<sequence length="356" mass="40864">MSTSTSPPFPPSCALNRELMNPPLGVNDDSSQPRNGEKTIQYIPGNPGVGLLPNEVHEYLSNELATPLLDELYNQLWLVAKRSGRHIDALHTQKIKVRSIIPTEDPKLHLIWNRNKIYIKPVPQCLLNYEFWVRYLQPLGRASLEDSSSIPKIAEPDDSGFDGSIAIGFMRSYTSLVKCPLDFAIAKESYLIPTDIDWIQWSTFINHFHLLGDDRVARRYHYGQLRLSRLNWAVRIFRPKKARTIWFYENPYWSTTEFVERATFPLVFLFASVSIALSSMQVALAVPVDQLWSHMSDDGELQAMNRSFWLFSIAVVLLWLLTWVFLLGIPFVALCSQVFWGFRNREKKQAISGSTV</sequence>
<dbReference type="OrthoDB" id="5086500at2759"/>
<evidence type="ECO:0008006" key="4">
    <source>
        <dbReference type="Google" id="ProtNLM"/>
    </source>
</evidence>
<dbReference type="PANTHER" id="PTHR34414">
    <property type="entry name" value="HET DOMAIN-CONTAINING PROTEIN-RELATED"/>
    <property type="match status" value="1"/>
</dbReference>
<keyword evidence="1" id="KW-1133">Transmembrane helix</keyword>
<feature type="transmembrane region" description="Helical" evidence="1">
    <location>
        <begin position="266"/>
        <end position="288"/>
    </location>
</feature>
<feature type="transmembrane region" description="Helical" evidence="1">
    <location>
        <begin position="308"/>
        <end position="340"/>
    </location>
</feature>
<organism evidence="2 3">
    <name type="scientific">Penicillium fimorum</name>
    <dbReference type="NCBI Taxonomy" id="1882269"/>
    <lineage>
        <taxon>Eukaryota</taxon>
        <taxon>Fungi</taxon>
        <taxon>Dikarya</taxon>
        <taxon>Ascomycota</taxon>
        <taxon>Pezizomycotina</taxon>
        <taxon>Eurotiomycetes</taxon>
        <taxon>Eurotiomycetidae</taxon>
        <taxon>Eurotiales</taxon>
        <taxon>Aspergillaceae</taxon>
        <taxon>Penicillium</taxon>
    </lineage>
</organism>
<evidence type="ECO:0000256" key="1">
    <source>
        <dbReference type="SAM" id="Phobius"/>
    </source>
</evidence>
<reference evidence="2" key="1">
    <citation type="submission" date="2022-12" db="EMBL/GenBank/DDBJ databases">
        <authorList>
            <person name="Petersen C."/>
        </authorList>
    </citation>
    <scope>NUCLEOTIDE SEQUENCE</scope>
    <source>
        <strain evidence="2">IBT 29495</strain>
    </source>
</reference>
<keyword evidence="3" id="KW-1185">Reference proteome</keyword>
<proteinExistence type="predicted"/>
<name>A0A9W9XZ40_9EURO</name>
<dbReference type="AlphaFoldDB" id="A0A9W9XZ40"/>
<dbReference type="PANTHER" id="PTHR34414:SF1">
    <property type="entry name" value="SUBTILISIN-LIKE SERINE PROTEASE"/>
    <property type="match status" value="1"/>
</dbReference>
<accession>A0A9W9XZ40</accession>
<reference evidence="2" key="2">
    <citation type="journal article" date="2023" name="IMA Fungus">
        <title>Comparative genomic study of the Penicillium genus elucidates a diverse pangenome and 15 lateral gene transfer events.</title>
        <authorList>
            <person name="Petersen C."/>
            <person name="Sorensen T."/>
            <person name="Nielsen M.R."/>
            <person name="Sondergaard T.E."/>
            <person name="Sorensen J.L."/>
            <person name="Fitzpatrick D.A."/>
            <person name="Frisvad J.C."/>
            <person name="Nielsen K.L."/>
        </authorList>
    </citation>
    <scope>NUCLEOTIDE SEQUENCE</scope>
    <source>
        <strain evidence="2">IBT 29495</strain>
    </source>
</reference>
<dbReference type="InterPro" id="IPR046536">
    <property type="entry name" value="DUF6601"/>
</dbReference>
<evidence type="ECO:0000313" key="2">
    <source>
        <dbReference type="EMBL" id="KAJ5512054.1"/>
    </source>
</evidence>
<dbReference type="Pfam" id="PF20246">
    <property type="entry name" value="DUF6601"/>
    <property type="match status" value="1"/>
</dbReference>
<dbReference type="EMBL" id="JAPWDS010000002">
    <property type="protein sequence ID" value="KAJ5512054.1"/>
    <property type="molecule type" value="Genomic_DNA"/>
</dbReference>
<evidence type="ECO:0000313" key="3">
    <source>
        <dbReference type="Proteomes" id="UP001149954"/>
    </source>
</evidence>
<protein>
    <recommendedName>
        <fullName evidence="4">Subtilisin-like serine protease</fullName>
    </recommendedName>
</protein>
<comment type="caution">
    <text evidence="2">The sequence shown here is derived from an EMBL/GenBank/DDBJ whole genome shotgun (WGS) entry which is preliminary data.</text>
</comment>
<keyword evidence="1" id="KW-0812">Transmembrane</keyword>